<proteinExistence type="predicted"/>
<name>A0A553WIT8_9SPHN</name>
<accession>A0A553WIT8</accession>
<dbReference type="RefSeq" id="WP_143775459.1">
    <property type="nucleotide sequence ID" value="NZ_VKKU01000001.1"/>
</dbReference>
<evidence type="ECO:0000313" key="2">
    <source>
        <dbReference type="EMBL" id="TSB04571.1"/>
    </source>
</evidence>
<sequence>MPELDPLVIKLSVDAKEYNAALRQTERIADQRLSAIEKRGLKMGESMRSSFSLAKGAAAGFVATLGVDAVVQAVKAGLDYASSLGEVAQQLGVTTSALQEYRYAGSQAGLATEEVDMALGQLTRRIGEGVNGTKAQVEAFEKLGISLKDAKGNVIATGDAIPLIADGLQKIKSPAEQSALLLDLFGKSGAKLLPLLSEGSKGVNQLRDAAQKLGLVLSSEQIAKADETADKLDAVRQVLAAKIAGTVSDNAGAILALADALTAVVGAAGKAITGLNEFYKVAANRPGNLFEKVTGTNFSTGAAIRSRDADVGRQEMRANAVRGGGYSPTGRRGGFVAGKNFAGTGLNDILGIGGLGTPGAGTGADIKALGSLIDLFDKPAKQVAKKLDEWAIELDRVSADVAVARAQLTGNPADLLAAEKQRIEANRIAEEANILSDQKNKSIRAQLLKLNDETAQIAVAIAEREATNNAAQIAREAQEKRTRLELDDLADQTELADREAAYADNRKERQRLAEKSLDLQYQIAEKELEAAIAAGEIADADAARARLKRRRLLDEEGLARDNAGPAQSYLADLRKLNFGDKAEEFAVDALKDLNSELARTIAFGGDVGDVLENAFKRLTAQLIETGAQLLLIKPLLESLKEGGGGLGGFISGVGNAIGGLFGAPGRASGGPVSAGQIYRVNEGTRPEFFRPDVAGSIVPLSKMNLTQPSGTQTAQAVALRVELSGDIDARIDSRSAGVAVEVVRAAEPQLTSMAVAETFRRGQRPSLGR</sequence>
<protein>
    <recommendedName>
        <fullName evidence="1">Phage tail tape measure protein domain-containing protein</fullName>
    </recommendedName>
</protein>
<evidence type="ECO:0000313" key="3">
    <source>
        <dbReference type="Proteomes" id="UP000320160"/>
    </source>
</evidence>
<evidence type="ECO:0000259" key="1">
    <source>
        <dbReference type="Pfam" id="PF10145"/>
    </source>
</evidence>
<reference evidence="2 3" key="1">
    <citation type="submission" date="2019-07" db="EMBL/GenBank/DDBJ databases">
        <authorList>
            <person name="Park M."/>
        </authorList>
    </citation>
    <scope>NUCLEOTIDE SEQUENCE [LARGE SCALE GENOMIC DNA]</scope>
    <source>
        <strain evidence="2 3">KCTC32445</strain>
    </source>
</reference>
<dbReference type="Pfam" id="PF10145">
    <property type="entry name" value="PhageMin_Tail"/>
    <property type="match status" value="1"/>
</dbReference>
<gene>
    <name evidence="2" type="ORF">FOM92_03910</name>
</gene>
<dbReference type="AlphaFoldDB" id="A0A553WIT8"/>
<organism evidence="2 3">
    <name type="scientific">Sphingorhabdus contaminans</name>
    <dbReference type="NCBI Taxonomy" id="1343899"/>
    <lineage>
        <taxon>Bacteria</taxon>
        <taxon>Pseudomonadati</taxon>
        <taxon>Pseudomonadota</taxon>
        <taxon>Alphaproteobacteria</taxon>
        <taxon>Sphingomonadales</taxon>
        <taxon>Sphingomonadaceae</taxon>
        <taxon>Sphingorhabdus</taxon>
    </lineage>
</organism>
<dbReference type="OrthoDB" id="8477313at2"/>
<dbReference type="InterPro" id="IPR010090">
    <property type="entry name" value="Phage_tape_meas"/>
</dbReference>
<comment type="caution">
    <text evidence="2">The sequence shown here is derived from an EMBL/GenBank/DDBJ whole genome shotgun (WGS) entry which is preliminary data.</text>
</comment>
<keyword evidence="3" id="KW-1185">Reference proteome</keyword>
<dbReference type="EMBL" id="VKKU01000001">
    <property type="protein sequence ID" value="TSB04571.1"/>
    <property type="molecule type" value="Genomic_DNA"/>
</dbReference>
<dbReference type="Proteomes" id="UP000320160">
    <property type="component" value="Unassembled WGS sequence"/>
</dbReference>
<feature type="domain" description="Phage tail tape measure protein" evidence="1">
    <location>
        <begin position="81"/>
        <end position="186"/>
    </location>
</feature>